<reference evidence="1" key="1">
    <citation type="journal article" date="2020" name="Stud. Mycol.">
        <title>101 Dothideomycetes genomes: a test case for predicting lifestyles and emergence of pathogens.</title>
        <authorList>
            <person name="Haridas S."/>
            <person name="Albert R."/>
            <person name="Binder M."/>
            <person name="Bloem J."/>
            <person name="Labutti K."/>
            <person name="Salamov A."/>
            <person name="Andreopoulos B."/>
            <person name="Baker S."/>
            <person name="Barry K."/>
            <person name="Bills G."/>
            <person name="Bluhm B."/>
            <person name="Cannon C."/>
            <person name="Castanera R."/>
            <person name="Culley D."/>
            <person name="Daum C."/>
            <person name="Ezra D."/>
            <person name="Gonzalez J."/>
            <person name="Henrissat B."/>
            <person name="Kuo A."/>
            <person name="Liang C."/>
            <person name="Lipzen A."/>
            <person name="Lutzoni F."/>
            <person name="Magnuson J."/>
            <person name="Mondo S."/>
            <person name="Nolan M."/>
            <person name="Ohm R."/>
            <person name="Pangilinan J."/>
            <person name="Park H.-J."/>
            <person name="Ramirez L."/>
            <person name="Alfaro M."/>
            <person name="Sun H."/>
            <person name="Tritt A."/>
            <person name="Yoshinaga Y."/>
            <person name="Zwiers L.-H."/>
            <person name="Turgeon B."/>
            <person name="Goodwin S."/>
            <person name="Spatafora J."/>
            <person name="Crous P."/>
            <person name="Grigoriev I."/>
        </authorList>
    </citation>
    <scope>NUCLEOTIDE SEQUENCE</scope>
    <source>
        <strain evidence="1">CBS 109.77</strain>
    </source>
</reference>
<sequence>MHLPMRGPALTEFLHPVDRDNSQSKGFERGLARMNRYVGRNPHFLDELEVFFVTIGAMSACAKSSPGSEGYIPLTINLNHHQEETFLVSETLSETLFAHASCAQILDLFCQALNLLAMALLYCLGMYDQRVVCGLLLCRNLLCKTVDFLVVTLL</sequence>
<protein>
    <submittedName>
        <fullName evidence="1">Uncharacterized protein</fullName>
    </submittedName>
</protein>
<evidence type="ECO:0000313" key="1">
    <source>
        <dbReference type="EMBL" id="KAF2793749.1"/>
    </source>
</evidence>
<dbReference type="Proteomes" id="UP000799757">
    <property type="component" value="Unassembled WGS sequence"/>
</dbReference>
<organism evidence="1 2">
    <name type="scientific">Melanomma pulvis-pyrius CBS 109.77</name>
    <dbReference type="NCBI Taxonomy" id="1314802"/>
    <lineage>
        <taxon>Eukaryota</taxon>
        <taxon>Fungi</taxon>
        <taxon>Dikarya</taxon>
        <taxon>Ascomycota</taxon>
        <taxon>Pezizomycotina</taxon>
        <taxon>Dothideomycetes</taxon>
        <taxon>Pleosporomycetidae</taxon>
        <taxon>Pleosporales</taxon>
        <taxon>Melanommataceae</taxon>
        <taxon>Melanomma</taxon>
    </lineage>
</organism>
<name>A0A6A6XBA9_9PLEO</name>
<evidence type="ECO:0000313" key="2">
    <source>
        <dbReference type="Proteomes" id="UP000799757"/>
    </source>
</evidence>
<proteinExistence type="predicted"/>
<dbReference type="EMBL" id="MU001916">
    <property type="protein sequence ID" value="KAF2793749.1"/>
    <property type="molecule type" value="Genomic_DNA"/>
</dbReference>
<gene>
    <name evidence="1" type="ORF">K505DRAFT_36276</name>
</gene>
<keyword evidence="2" id="KW-1185">Reference proteome</keyword>
<dbReference type="AlphaFoldDB" id="A0A6A6XBA9"/>
<accession>A0A6A6XBA9</accession>